<evidence type="ECO:0000313" key="3">
    <source>
        <dbReference type="Proteomes" id="UP001370490"/>
    </source>
</evidence>
<dbReference type="PANTHER" id="PTHR34659">
    <property type="entry name" value="BNAA05G11610D PROTEIN"/>
    <property type="match status" value="1"/>
</dbReference>
<organism evidence="2 3">
    <name type="scientific">Dillenia turbinata</name>
    <dbReference type="NCBI Taxonomy" id="194707"/>
    <lineage>
        <taxon>Eukaryota</taxon>
        <taxon>Viridiplantae</taxon>
        <taxon>Streptophyta</taxon>
        <taxon>Embryophyta</taxon>
        <taxon>Tracheophyta</taxon>
        <taxon>Spermatophyta</taxon>
        <taxon>Magnoliopsida</taxon>
        <taxon>eudicotyledons</taxon>
        <taxon>Gunneridae</taxon>
        <taxon>Pentapetalae</taxon>
        <taxon>Dilleniales</taxon>
        <taxon>Dilleniaceae</taxon>
        <taxon>Dillenia</taxon>
    </lineage>
</organism>
<reference evidence="2 3" key="1">
    <citation type="submission" date="2023-12" db="EMBL/GenBank/DDBJ databases">
        <title>A high-quality genome assembly for Dillenia turbinata (Dilleniales).</title>
        <authorList>
            <person name="Chanderbali A."/>
        </authorList>
    </citation>
    <scope>NUCLEOTIDE SEQUENCE [LARGE SCALE GENOMIC DNA]</scope>
    <source>
        <strain evidence="2">LSX21</strain>
        <tissue evidence="2">Leaf</tissue>
    </source>
</reference>
<gene>
    <name evidence="2" type="ORF">RJ641_034337</name>
</gene>
<feature type="compositionally biased region" description="Basic and acidic residues" evidence="1">
    <location>
        <begin position="152"/>
        <end position="163"/>
    </location>
</feature>
<dbReference type="EMBL" id="JBAMMX010000008">
    <property type="protein sequence ID" value="KAK6934182.1"/>
    <property type="molecule type" value="Genomic_DNA"/>
</dbReference>
<dbReference type="AlphaFoldDB" id="A0AAN8VVG9"/>
<name>A0AAN8VVG9_9MAGN</name>
<dbReference type="GO" id="GO:0061908">
    <property type="term" value="C:phagophore"/>
    <property type="evidence" value="ECO:0007669"/>
    <property type="project" value="TreeGrafter"/>
</dbReference>
<dbReference type="GO" id="GO:0005776">
    <property type="term" value="C:autophagosome"/>
    <property type="evidence" value="ECO:0007669"/>
    <property type="project" value="TreeGrafter"/>
</dbReference>
<dbReference type="GO" id="GO:0006950">
    <property type="term" value="P:response to stress"/>
    <property type="evidence" value="ECO:0007669"/>
    <property type="project" value="TreeGrafter"/>
</dbReference>
<sequence length="344" mass="38431">MFANLSRPRISWVGSIYQKFEAICHEVDFVSQDKIKYVENQVHTVGESVKQACSNVVQDLLSSSSVDSEENKAQALSPVKSIDNATEIKLTAKERLYLGVVEKLCADAILNPDLKSVEELSLPHISGTTEIIESVAENNCKSGEASLTTCVHERSSESTKEESSMEMLSSSHTSEMIDTVKSEGTGAFCRFVNLFKAFLKLWLGWISSDDSCSLLELASIVDARGDILCTLSAVFWRLAKTVELNDEVKLDERCVVVDSYALALSRRGRNPRSYQDAFASKRRLAKEYEQLAIWYGDIDAEFSQQRVKKPSSYFPVNSSSKNDPNDSDWELLIHNTPNLFNVVI</sequence>
<dbReference type="Proteomes" id="UP001370490">
    <property type="component" value="Unassembled WGS sequence"/>
</dbReference>
<feature type="region of interest" description="Disordered" evidence="1">
    <location>
        <begin position="152"/>
        <end position="171"/>
    </location>
</feature>
<proteinExistence type="predicted"/>
<keyword evidence="3" id="KW-1185">Reference proteome</keyword>
<evidence type="ECO:0000313" key="2">
    <source>
        <dbReference type="EMBL" id="KAK6934182.1"/>
    </source>
</evidence>
<accession>A0AAN8VVG9</accession>
<protein>
    <submittedName>
        <fullName evidence="2">Uncharacterized protein</fullName>
    </submittedName>
</protein>
<evidence type="ECO:0000256" key="1">
    <source>
        <dbReference type="SAM" id="MobiDB-lite"/>
    </source>
</evidence>
<dbReference type="InterPro" id="IPR053273">
    <property type="entry name" value="CST_Regulator"/>
</dbReference>
<dbReference type="PANTHER" id="PTHR34659:SF1">
    <property type="entry name" value="PROTEIN EGT2"/>
    <property type="match status" value="1"/>
</dbReference>
<comment type="caution">
    <text evidence="2">The sequence shown here is derived from an EMBL/GenBank/DDBJ whole genome shotgun (WGS) entry which is preliminary data.</text>
</comment>